<dbReference type="Gramene" id="C.cajan_12002.t">
    <property type="protein sequence ID" value="C.cajan_12002.t.cds1"/>
    <property type="gene ID" value="C.cajan_12002"/>
</dbReference>
<evidence type="ECO:0008006" key="4">
    <source>
        <dbReference type="Google" id="ProtNLM"/>
    </source>
</evidence>
<dbReference type="AlphaFoldDB" id="A0A151TGB1"/>
<keyword evidence="1" id="KW-1133">Transmembrane helix</keyword>
<keyword evidence="1" id="KW-0812">Transmembrane</keyword>
<evidence type="ECO:0000256" key="1">
    <source>
        <dbReference type="SAM" id="Phobius"/>
    </source>
</evidence>
<dbReference type="PANTHER" id="PTHR33640">
    <property type="entry name" value="TRANSMEMBRANE PROTEIN"/>
    <property type="match status" value="1"/>
</dbReference>
<dbReference type="EMBL" id="CM003608">
    <property type="protein sequence ID" value="KYP66087.1"/>
    <property type="molecule type" value="Genomic_DNA"/>
</dbReference>
<gene>
    <name evidence="2" type="ORF">KK1_012371</name>
</gene>
<reference evidence="2 3" key="1">
    <citation type="journal article" date="2012" name="Nat. Biotechnol.">
        <title>Draft genome sequence of pigeonpea (Cajanus cajan), an orphan legume crop of resource-poor farmers.</title>
        <authorList>
            <person name="Varshney R.K."/>
            <person name="Chen W."/>
            <person name="Li Y."/>
            <person name="Bharti A.K."/>
            <person name="Saxena R.K."/>
            <person name="Schlueter J.A."/>
            <person name="Donoghue M.T."/>
            <person name="Azam S."/>
            <person name="Fan G."/>
            <person name="Whaley A.M."/>
            <person name="Farmer A.D."/>
            <person name="Sheridan J."/>
            <person name="Iwata A."/>
            <person name="Tuteja R."/>
            <person name="Penmetsa R.V."/>
            <person name="Wu W."/>
            <person name="Upadhyaya H.D."/>
            <person name="Yang S.P."/>
            <person name="Shah T."/>
            <person name="Saxena K.B."/>
            <person name="Michael T."/>
            <person name="McCombie W.R."/>
            <person name="Yang B."/>
            <person name="Zhang G."/>
            <person name="Yang H."/>
            <person name="Wang J."/>
            <person name="Spillane C."/>
            <person name="Cook D.R."/>
            <person name="May G.D."/>
            <person name="Xu X."/>
            <person name="Jackson S.A."/>
        </authorList>
    </citation>
    <scope>NUCLEOTIDE SEQUENCE [LARGE SCALE GENOMIC DNA]</scope>
    <source>
        <strain evidence="3">cv. Asha</strain>
    </source>
</reference>
<name>A0A151TGB1_CAJCA</name>
<dbReference type="Proteomes" id="UP000075243">
    <property type="component" value="Chromosome 6"/>
</dbReference>
<protein>
    <recommendedName>
        <fullName evidence="4">DUF4408 domain-containing protein</fullName>
    </recommendedName>
</protein>
<keyword evidence="1" id="KW-0472">Membrane</keyword>
<feature type="transmembrane region" description="Helical" evidence="1">
    <location>
        <begin position="26"/>
        <end position="44"/>
    </location>
</feature>
<accession>A0A151TGB1</accession>
<dbReference type="PANTHER" id="PTHR33640:SF32">
    <property type="entry name" value="PROTEIN, PUTATIVE-RELATED"/>
    <property type="match status" value="1"/>
</dbReference>
<organism evidence="2 3">
    <name type="scientific">Cajanus cajan</name>
    <name type="common">Pigeon pea</name>
    <name type="synonym">Cajanus indicus</name>
    <dbReference type="NCBI Taxonomy" id="3821"/>
    <lineage>
        <taxon>Eukaryota</taxon>
        <taxon>Viridiplantae</taxon>
        <taxon>Streptophyta</taxon>
        <taxon>Embryophyta</taxon>
        <taxon>Tracheophyta</taxon>
        <taxon>Spermatophyta</taxon>
        <taxon>Magnoliopsida</taxon>
        <taxon>eudicotyledons</taxon>
        <taxon>Gunneridae</taxon>
        <taxon>Pentapetalae</taxon>
        <taxon>rosids</taxon>
        <taxon>fabids</taxon>
        <taxon>Fabales</taxon>
        <taxon>Fabaceae</taxon>
        <taxon>Papilionoideae</taxon>
        <taxon>50 kb inversion clade</taxon>
        <taxon>NPAAA clade</taxon>
        <taxon>indigoferoid/millettioid clade</taxon>
        <taxon>Phaseoleae</taxon>
        <taxon>Cajanus</taxon>
    </lineage>
</organism>
<keyword evidence="3" id="KW-1185">Reference proteome</keyword>
<evidence type="ECO:0000313" key="2">
    <source>
        <dbReference type="EMBL" id="KYP66087.1"/>
    </source>
</evidence>
<evidence type="ECO:0000313" key="3">
    <source>
        <dbReference type="Proteomes" id="UP000075243"/>
    </source>
</evidence>
<proteinExistence type="predicted"/>
<sequence>MHLPVALRNSGEYFRDLSLFMHSPRFVFFVGNVIIITLFAQFSAQGSARNLGEQNLYQEFVHNSAKDHRHVETVVVAGCGKKKQRMKTGEEKVCRGWETDGSSVSFSRTLPPPPFPRAFDLLRCCGQTPDTGSVLQGFWRSPERRTARRA</sequence>